<evidence type="ECO:0000313" key="2">
    <source>
        <dbReference type="EMBL" id="GGV78134.1"/>
    </source>
</evidence>
<evidence type="ECO:0000313" key="3">
    <source>
        <dbReference type="Proteomes" id="UP000660675"/>
    </source>
</evidence>
<keyword evidence="3" id="KW-1185">Reference proteome</keyword>
<accession>A0ABQ2VWD8</accession>
<sequence>MANLITHWSIQAHSAHPSVPGGHRRVVNLVEPRDFWERNTVLAEAFCASDERMRRAQALLDEMQAERARTLAAFAVTVGDDGSIADLMGLNEREVRLARRTVGRTDARSLAEKLLSRSSSTAGKSAGEPAAAPENAAARPVDKTPPPPPEAPQPAPPPVAPPAAPPVSAPAPATTGTLAYIPAPAPPPEVEHTVYWSPSMDSVLLWSWESGLDLQTVAAELGLEVRTLLMRVQELANDGLLTLTNPVADVNRSGRHRREEGYAALFSPTATFPTHVPY</sequence>
<feature type="compositionally biased region" description="Pro residues" evidence="1">
    <location>
        <begin position="143"/>
        <end position="169"/>
    </location>
</feature>
<name>A0ABQ2VWD8_9ACTN</name>
<dbReference type="EMBL" id="BMTF01000003">
    <property type="protein sequence ID" value="GGV78134.1"/>
    <property type="molecule type" value="Genomic_DNA"/>
</dbReference>
<proteinExistence type="predicted"/>
<evidence type="ECO:0000256" key="1">
    <source>
        <dbReference type="SAM" id="MobiDB-lite"/>
    </source>
</evidence>
<feature type="region of interest" description="Disordered" evidence="1">
    <location>
        <begin position="112"/>
        <end position="171"/>
    </location>
</feature>
<reference evidence="3" key="1">
    <citation type="journal article" date="2019" name="Int. J. Syst. Evol. Microbiol.">
        <title>The Global Catalogue of Microorganisms (GCM) 10K type strain sequencing project: providing services to taxonomists for standard genome sequencing and annotation.</title>
        <authorList>
            <consortium name="The Broad Institute Genomics Platform"/>
            <consortium name="The Broad Institute Genome Sequencing Center for Infectious Disease"/>
            <person name="Wu L."/>
            <person name="Ma J."/>
        </authorList>
    </citation>
    <scope>NUCLEOTIDE SEQUENCE [LARGE SCALE GENOMIC DNA]</scope>
    <source>
        <strain evidence="3">JCM 4376</strain>
    </source>
</reference>
<gene>
    <name evidence="2" type="ORF">GCM10015535_12470</name>
</gene>
<protein>
    <submittedName>
        <fullName evidence="2">Uncharacterized protein</fullName>
    </submittedName>
</protein>
<dbReference type="Proteomes" id="UP000660675">
    <property type="component" value="Unassembled WGS sequence"/>
</dbReference>
<comment type="caution">
    <text evidence="2">The sequence shown here is derived from an EMBL/GenBank/DDBJ whole genome shotgun (WGS) entry which is preliminary data.</text>
</comment>
<feature type="compositionally biased region" description="Low complexity" evidence="1">
    <location>
        <begin position="126"/>
        <end position="139"/>
    </location>
</feature>
<organism evidence="2 3">
    <name type="scientific">Streptomyces gelaticus</name>
    <dbReference type="NCBI Taxonomy" id="285446"/>
    <lineage>
        <taxon>Bacteria</taxon>
        <taxon>Bacillati</taxon>
        <taxon>Actinomycetota</taxon>
        <taxon>Actinomycetes</taxon>
        <taxon>Kitasatosporales</taxon>
        <taxon>Streptomycetaceae</taxon>
        <taxon>Streptomyces</taxon>
    </lineage>
</organism>